<dbReference type="Proteomes" id="UP001164539">
    <property type="component" value="Chromosome 8"/>
</dbReference>
<organism evidence="1 2">
    <name type="scientific">Melia azedarach</name>
    <name type="common">Chinaberry tree</name>
    <dbReference type="NCBI Taxonomy" id="155640"/>
    <lineage>
        <taxon>Eukaryota</taxon>
        <taxon>Viridiplantae</taxon>
        <taxon>Streptophyta</taxon>
        <taxon>Embryophyta</taxon>
        <taxon>Tracheophyta</taxon>
        <taxon>Spermatophyta</taxon>
        <taxon>Magnoliopsida</taxon>
        <taxon>eudicotyledons</taxon>
        <taxon>Gunneridae</taxon>
        <taxon>Pentapetalae</taxon>
        <taxon>rosids</taxon>
        <taxon>malvids</taxon>
        <taxon>Sapindales</taxon>
        <taxon>Meliaceae</taxon>
        <taxon>Melia</taxon>
    </lineage>
</organism>
<name>A0ACC1XLP2_MELAZ</name>
<evidence type="ECO:0000313" key="2">
    <source>
        <dbReference type="Proteomes" id="UP001164539"/>
    </source>
</evidence>
<reference evidence="1 2" key="1">
    <citation type="journal article" date="2023" name="Science">
        <title>Complex scaffold remodeling in plant triterpene biosynthesis.</title>
        <authorList>
            <person name="De La Pena R."/>
            <person name="Hodgson H."/>
            <person name="Liu J.C."/>
            <person name="Stephenson M.J."/>
            <person name="Martin A.C."/>
            <person name="Owen C."/>
            <person name="Harkess A."/>
            <person name="Leebens-Mack J."/>
            <person name="Jimenez L.E."/>
            <person name="Osbourn A."/>
            <person name="Sattely E.S."/>
        </authorList>
    </citation>
    <scope>NUCLEOTIDE SEQUENCE [LARGE SCALE GENOMIC DNA]</scope>
    <source>
        <strain evidence="2">cv. JPN11</strain>
        <tissue evidence="1">Leaf</tissue>
    </source>
</reference>
<sequence length="303" mass="34964">MIGVLLFNQLLEISLQRFALIPFFLSIFFVIKWLLFTHKSLPPSPSKLPVIGNLHQLGLHPHRSLRSLSQRYGPIMLLHLSRKPTYIISSADLARVIMKTHDILFANRPDSSISRRLLYNYRDLSMSPYGEYWRQMRSICVMKLLSLKRVQSFHSLREEETIEMIKKVERSCSGSTTVDLSEILVSLTKNVICRAAFGTTYGEGEGGRRLKKLLEELGELLGVFSVGDFIPWLGWVDKLTGLDAKVERVFKDLDNFLNGVIDDHMIRHDVVVLLSGRSKWTSWMFFLTFKIIAQMVFAWIERT</sequence>
<comment type="caution">
    <text evidence="1">The sequence shown here is derived from an EMBL/GenBank/DDBJ whole genome shotgun (WGS) entry which is preliminary data.</text>
</comment>
<gene>
    <name evidence="1" type="ORF">OWV82_014690</name>
</gene>
<proteinExistence type="predicted"/>
<dbReference type="EMBL" id="CM051401">
    <property type="protein sequence ID" value="KAJ4712446.1"/>
    <property type="molecule type" value="Genomic_DNA"/>
</dbReference>
<evidence type="ECO:0000313" key="1">
    <source>
        <dbReference type="EMBL" id="KAJ4712446.1"/>
    </source>
</evidence>
<accession>A0ACC1XLP2</accession>
<keyword evidence="2" id="KW-1185">Reference proteome</keyword>
<protein>
    <submittedName>
        <fullName evidence="1">Cytochrome P450</fullName>
    </submittedName>
</protein>